<dbReference type="RefSeq" id="WP_039644419.1">
    <property type="nucleotide sequence ID" value="NZ_JXBL01000001.1"/>
</dbReference>
<dbReference type="InterPro" id="IPR036291">
    <property type="entry name" value="NAD(P)-bd_dom_sf"/>
</dbReference>
<feature type="active site" description="Nucleophile" evidence="10">
    <location>
        <position position="266"/>
    </location>
</feature>
<evidence type="ECO:0000313" key="15">
    <source>
        <dbReference type="Proteomes" id="UP000031433"/>
    </source>
</evidence>
<dbReference type="AlphaFoldDB" id="A0A0C1QND6"/>
<proteinExistence type="inferred from homology"/>
<protein>
    <recommendedName>
        <fullName evidence="4 9">UDP-glucose 6-dehydrogenase</fullName>
        <ecNumber evidence="3 9">1.1.1.22</ecNumber>
    </recommendedName>
</protein>
<dbReference type="SMART" id="SM00984">
    <property type="entry name" value="UDPG_MGDP_dh_C"/>
    <property type="match status" value="1"/>
</dbReference>
<dbReference type="GO" id="GO:0003979">
    <property type="term" value="F:UDP-glucose 6-dehydrogenase activity"/>
    <property type="evidence" value="ECO:0007669"/>
    <property type="project" value="UniProtKB-EC"/>
</dbReference>
<evidence type="ECO:0000256" key="11">
    <source>
        <dbReference type="PIRSR" id="PIRSR500134-2"/>
    </source>
</evidence>
<dbReference type="PANTHER" id="PTHR43750">
    <property type="entry name" value="UDP-GLUCOSE 6-DEHYDROGENASE TUAD"/>
    <property type="match status" value="1"/>
</dbReference>
<dbReference type="GO" id="GO:0006065">
    <property type="term" value="P:UDP-glucuronate biosynthetic process"/>
    <property type="evidence" value="ECO:0007669"/>
    <property type="project" value="UniProtKB-UniPathway"/>
</dbReference>
<dbReference type="PANTHER" id="PTHR43750:SF3">
    <property type="entry name" value="UDP-GLUCOSE 6-DEHYDROGENASE TUAD"/>
    <property type="match status" value="1"/>
</dbReference>
<dbReference type="Pfam" id="PF03720">
    <property type="entry name" value="UDPG_MGDP_dh_C"/>
    <property type="match status" value="1"/>
</dbReference>
<feature type="binding site" evidence="11">
    <location>
        <position position="334"/>
    </location>
    <ligand>
        <name>substrate</name>
    </ligand>
</feature>
<dbReference type="EC" id="1.1.1.22" evidence="3 9"/>
<dbReference type="SUPFAM" id="SSF52413">
    <property type="entry name" value="UDP-glucose/GDP-mannose dehydrogenase C-terminal domain"/>
    <property type="match status" value="1"/>
</dbReference>
<feature type="binding site" evidence="11">
    <location>
        <position position="210"/>
    </location>
    <ligand>
        <name>substrate</name>
    </ligand>
</feature>
<evidence type="ECO:0000313" key="14">
    <source>
        <dbReference type="EMBL" id="KIE42132.1"/>
    </source>
</evidence>
<reference evidence="14 15" key="1">
    <citation type="submission" date="2015-01" db="EMBL/GenBank/DDBJ databases">
        <title>Genome sequence of the anaerobic bacterium Geobacter soli GSS01, a dissimilatory Fe(III) reducer from soil.</title>
        <authorList>
            <person name="Yang G."/>
            <person name="Zhou S."/>
        </authorList>
    </citation>
    <scope>NUCLEOTIDE SEQUENCE [LARGE SCALE GENOMIC DNA]</scope>
    <source>
        <strain evidence="14 15">GSS01</strain>
    </source>
</reference>
<evidence type="ECO:0000256" key="12">
    <source>
        <dbReference type="PIRSR" id="PIRSR500134-3"/>
    </source>
</evidence>
<dbReference type="SUPFAM" id="SSF51735">
    <property type="entry name" value="NAD(P)-binding Rossmann-fold domains"/>
    <property type="match status" value="1"/>
</dbReference>
<evidence type="ECO:0000256" key="1">
    <source>
        <dbReference type="ARBA" id="ARBA00004701"/>
    </source>
</evidence>
<evidence type="ECO:0000256" key="9">
    <source>
        <dbReference type="PIRNR" id="PIRNR000124"/>
    </source>
</evidence>
<dbReference type="Gene3D" id="1.20.5.100">
    <property type="entry name" value="Cytochrome c1, transmembrane anchor, C-terminal"/>
    <property type="match status" value="1"/>
</dbReference>
<evidence type="ECO:0000256" key="5">
    <source>
        <dbReference type="ARBA" id="ARBA00023002"/>
    </source>
</evidence>
<feature type="binding site" evidence="12">
    <location>
        <position position="35"/>
    </location>
    <ligand>
        <name>NAD(+)</name>
        <dbReference type="ChEBI" id="CHEBI:57540"/>
    </ligand>
</feature>
<evidence type="ECO:0000256" key="7">
    <source>
        <dbReference type="ARBA" id="ARBA00047473"/>
    </source>
</evidence>
<dbReference type="InterPro" id="IPR017476">
    <property type="entry name" value="UDP-Glc/GDP-Man"/>
</dbReference>
<sequence>MKICVIGTGYVGLVAGTCFAESGNTVVCVDVNEEKIAGLREGVIPIYEPGLKEMVIRNSAEGRLTFTTDLAAAVKASLVNFIAVGTPPGEDGSADLKYVLDVARAIGSHMEGFKIIVDKSTVPVGTADQVRRVVQEELTRRGVNYEFDVVSNPEFLKEGAAIDDFMKPDRVVIGVDNVRTAELMKELYSPFMRKTDRMILMDVRSAEMTKYAANAMLATRISFMNQIANLCERMGADVSAVREGIGSDSRIGYDFLYPGAGYGGSCFPKDVKALVRTAEECGYDFMLLKAVEEVNERQKMLIPEKILRHFSGDGAGASRPLAGKTIAVWGLSFKPRTDDMREAPSIVVIERLLAEGASVRAHDPEAVREAQKIFGDRILYSSSSPYDILAGADALAIVTEWNEYRNPDFERIAEQLKTPVIFDGRNLYNPHRLKEMGFVYHGIGRNGSGFVEK</sequence>
<dbReference type="InterPro" id="IPR014027">
    <property type="entry name" value="UDP-Glc/GDP-Man_DH_C"/>
</dbReference>
<evidence type="ECO:0000256" key="4">
    <source>
        <dbReference type="ARBA" id="ARBA00015132"/>
    </source>
</evidence>
<dbReference type="Pfam" id="PF03721">
    <property type="entry name" value="UDPG_MGDP_dh_N"/>
    <property type="match status" value="1"/>
</dbReference>
<dbReference type="UniPathway" id="UPA00038">
    <property type="reaction ID" value="UER00491"/>
</dbReference>
<accession>A0A0C1QND6</accession>
<dbReference type="PIRSF" id="PIRSF000124">
    <property type="entry name" value="UDPglc_GDPman_dh"/>
    <property type="match status" value="1"/>
</dbReference>
<dbReference type="GO" id="GO:0051287">
    <property type="term" value="F:NAD binding"/>
    <property type="evidence" value="ECO:0007669"/>
    <property type="project" value="InterPro"/>
</dbReference>
<evidence type="ECO:0000256" key="6">
    <source>
        <dbReference type="ARBA" id="ARBA00023027"/>
    </source>
</evidence>
<dbReference type="SUPFAM" id="SSF48179">
    <property type="entry name" value="6-phosphogluconate dehydrogenase C-terminal domain-like"/>
    <property type="match status" value="1"/>
</dbReference>
<evidence type="ECO:0000256" key="3">
    <source>
        <dbReference type="ARBA" id="ARBA00012954"/>
    </source>
</evidence>
<keyword evidence="6 9" id="KW-0520">NAD</keyword>
<dbReference type="NCBIfam" id="TIGR03026">
    <property type="entry name" value="NDP-sugDHase"/>
    <property type="match status" value="1"/>
</dbReference>
<dbReference type="InterPro" id="IPR036220">
    <property type="entry name" value="UDP-Glc/GDP-Man_DH_C_sf"/>
</dbReference>
<dbReference type="GO" id="GO:0000271">
    <property type="term" value="P:polysaccharide biosynthetic process"/>
    <property type="evidence" value="ECO:0007669"/>
    <property type="project" value="InterPro"/>
</dbReference>
<evidence type="ECO:0000259" key="13">
    <source>
        <dbReference type="SMART" id="SM00984"/>
    </source>
</evidence>
<dbReference type="Gene3D" id="3.40.50.720">
    <property type="entry name" value="NAD(P)-binding Rossmann-like Domain"/>
    <property type="match status" value="2"/>
</dbReference>
<dbReference type="EMBL" id="JXBL01000001">
    <property type="protein sequence ID" value="KIE42132.1"/>
    <property type="molecule type" value="Genomic_DNA"/>
</dbReference>
<evidence type="ECO:0000256" key="8">
    <source>
        <dbReference type="ARBA" id="ARBA00053241"/>
    </source>
</evidence>
<organism evidence="14 15">
    <name type="scientific">Geobacter soli</name>
    <dbReference type="NCBI Taxonomy" id="1510391"/>
    <lineage>
        <taxon>Bacteria</taxon>
        <taxon>Pseudomonadati</taxon>
        <taxon>Thermodesulfobacteriota</taxon>
        <taxon>Desulfuromonadia</taxon>
        <taxon>Geobacterales</taxon>
        <taxon>Geobacteraceae</taxon>
        <taxon>Geobacter</taxon>
    </lineage>
</organism>
<dbReference type="Proteomes" id="UP000031433">
    <property type="component" value="Unassembled WGS sequence"/>
</dbReference>
<feature type="binding site" evidence="12">
    <location>
        <position position="158"/>
    </location>
    <ligand>
        <name>NAD(+)</name>
        <dbReference type="ChEBI" id="CHEBI:57540"/>
    </ligand>
</feature>
<feature type="binding site" evidence="12">
    <location>
        <position position="341"/>
    </location>
    <ligand>
        <name>NAD(+)</name>
        <dbReference type="ChEBI" id="CHEBI:57540"/>
    </ligand>
</feature>
<comment type="similarity">
    <text evidence="2 9">Belongs to the UDP-glucose/GDP-mannose dehydrogenase family.</text>
</comment>
<dbReference type="InterPro" id="IPR028357">
    <property type="entry name" value="UDPglc_DH_bac"/>
</dbReference>
<keyword evidence="5 9" id="KW-0560">Oxidoreductase</keyword>
<feature type="binding site" evidence="12">
    <location>
        <position position="30"/>
    </location>
    <ligand>
        <name>NAD(+)</name>
        <dbReference type="ChEBI" id="CHEBI:57540"/>
    </ligand>
</feature>
<feature type="binding site" evidence="11">
    <location>
        <position position="263"/>
    </location>
    <ligand>
        <name>substrate</name>
    </ligand>
</feature>
<dbReference type="InterPro" id="IPR008927">
    <property type="entry name" value="6-PGluconate_DH-like_C_sf"/>
</dbReference>
<comment type="catalytic activity">
    <reaction evidence="7 9">
        <text>UDP-alpha-D-glucose + 2 NAD(+) + H2O = UDP-alpha-D-glucuronate + 2 NADH + 3 H(+)</text>
        <dbReference type="Rhea" id="RHEA:23596"/>
        <dbReference type="ChEBI" id="CHEBI:15377"/>
        <dbReference type="ChEBI" id="CHEBI:15378"/>
        <dbReference type="ChEBI" id="CHEBI:57540"/>
        <dbReference type="ChEBI" id="CHEBI:57945"/>
        <dbReference type="ChEBI" id="CHEBI:58052"/>
        <dbReference type="ChEBI" id="CHEBI:58885"/>
        <dbReference type="EC" id="1.1.1.22"/>
    </reaction>
</comment>
<feature type="binding site" evidence="11">
    <location>
        <begin position="155"/>
        <end position="158"/>
    </location>
    <ligand>
        <name>substrate</name>
    </ligand>
</feature>
<dbReference type="InterPro" id="IPR001732">
    <property type="entry name" value="UDP-Glc/GDP-Man_DH_N"/>
</dbReference>
<name>A0A0C1QND6_9BACT</name>
<feature type="binding site" evidence="12">
    <location>
        <position position="269"/>
    </location>
    <ligand>
        <name>NAD(+)</name>
        <dbReference type="ChEBI" id="CHEBI:57540"/>
    </ligand>
</feature>
<gene>
    <name evidence="14" type="ORF">SE37_05575</name>
</gene>
<feature type="binding site" evidence="12">
    <location>
        <position position="86"/>
    </location>
    <ligand>
        <name>NAD(+)</name>
        <dbReference type="ChEBI" id="CHEBI:57540"/>
    </ligand>
</feature>
<feature type="binding site" evidence="12">
    <location>
        <position position="121"/>
    </location>
    <ligand>
        <name>NAD(+)</name>
        <dbReference type="ChEBI" id="CHEBI:57540"/>
    </ligand>
</feature>
<comment type="caution">
    <text evidence="14">The sequence shown here is derived from an EMBL/GenBank/DDBJ whole genome shotgun (WGS) entry which is preliminary data.</text>
</comment>
<dbReference type="FunFam" id="1.20.5.100:FF:000001">
    <property type="entry name" value="UDP-glucose 6-dehydrogenase"/>
    <property type="match status" value="1"/>
</dbReference>
<comment type="pathway">
    <text evidence="1">Nucleotide-sugar biosynthesis; UDP-alpha-D-glucuronate biosynthesis; UDP-alpha-D-glucuronate from UDP-alpha-D-glucose: step 1/1.</text>
</comment>
<dbReference type="PIRSF" id="PIRSF500134">
    <property type="entry name" value="UDPglc_DH_bac"/>
    <property type="match status" value="1"/>
</dbReference>
<comment type="function">
    <text evidence="8">Catalyzes the conversion of UDP-glucose into UDP-glucuronate, one of the precursors of teichuronic acid.</text>
</comment>
<evidence type="ECO:0000256" key="2">
    <source>
        <dbReference type="ARBA" id="ARBA00006601"/>
    </source>
</evidence>
<evidence type="ECO:0000256" key="10">
    <source>
        <dbReference type="PIRSR" id="PIRSR500134-1"/>
    </source>
</evidence>
<feature type="domain" description="UDP-glucose/GDP-mannose dehydrogenase C-terminal" evidence="13">
    <location>
        <begin position="327"/>
        <end position="430"/>
    </location>
</feature>
<feature type="binding site" evidence="11">
    <location>
        <begin position="255"/>
        <end position="259"/>
    </location>
    <ligand>
        <name>substrate</name>
    </ligand>
</feature>
<dbReference type="InterPro" id="IPR014026">
    <property type="entry name" value="UDP-Glc/GDP-Man_DH_dimer"/>
</dbReference>
<dbReference type="Pfam" id="PF00984">
    <property type="entry name" value="UDPG_MGDP_dh"/>
    <property type="match status" value="1"/>
</dbReference>
<keyword evidence="15" id="KW-1185">Reference proteome</keyword>